<dbReference type="EMBL" id="QJJS01000018">
    <property type="protein sequence ID" value="PXW93712.1"/>
    <property type="molecule type" value="Genomic_DNA"/>
</dbReference>
<dbReference type="SUPFAM" id="SSF109604">
    <property type="entry name" value="HD-domain/PDEase-like"/>
    <property type="match status" value="1"/>
</dbReference>
<reference evidence="2 3" key="1">
    <citation type="submission" date="2018-05" db="EMBL/GenBank/DDBJ databases">
        <title>Genomic Encyclopedia of Type Strains, Phase IV (KMG-IV): sequencing the most valuable type-strain genomes for metagenomic binning, comparative biology and taxonomic classification.</title>
        <authorList>
            <person name="Goeker M."/>
        </authorList>
    </citation>
    <scope>NUCLEOTIDE SEQUENCE [LARGE SCALE GENOMIC DNA]</scope>
    <source>
        <strain evidence="2 3">DSM 566</strain>
    </source>
</reference>
<proteinExistence type="predicted"/>
<organism evidence="2 3">
    <name type="scientific">Sphaerotilus hippei</name>
    <dbReference type="NCBI Taxonomy" id="744406"/>
    <lineage>
        <taxon>Bacteria</taxon>
        <taxon>Pseudomonadati</taxon>
        <taxon>Pseudomonadota</taxon>
        <taxon>Betaproteobacteria</taxon>
        <taxon>Burkholderiales</taxon>
        <taxon>Sphaerotilaceae</taxon>
        <taxon>Sphaerotilus</taxon>
    </lineage>
</organism>
<evidence type="ECO:0000313" key="2">
    <source>
        <dbReference type="EMBL" id="PXW93712.1"/>
    </source>
</evidence>
<dbReference type="RefSeq" id="WP_110401970.1">
    <property type="nucleotide sequence ID" value="NZ_QJJS01000018.1"/>
</dbReference>
<dbReference type="Gene3D" id="1.10.3210.10">
    <property type="entry name" value="Hypothetical protein af1432"/>
    <property type="match status" value="1"/>
</dbReference>
<dbReference type="InterPro" id="IPR052340">
    <property type="entry name" value="RNase_Y/CdgJ"/>
</dbReference>
<name>A0A318GX53_9BURK</name>
<dbReference type="Proteomes" id="UP000247811">
    <property type="component" value="Unassembled WGS sequence"/>
</dbReference>
<gene>
    <name evidence="2" type="ORF">C7444_11881</name>
</gene>
<dbReference type="OrthoDB" id="9804751at2"/>
<protein>
    <submittedName>
        <fullName evidence="2">EAL and modified HD-GYP domain-containing signal transduction protein</fullName>
    </submittedName>
</protein>
<keyword evidence="3" id="KW-1185">Reference proteome</keyword>
<evidence type="ECO:0000313" key="3">
    <source>
        <dbReference type="Proteomes" id="UP000247811"/>
    </source>
</evidence>
<accession>A0A318GX53</accession>
<sequence length="399" mass="43832">MDASILGQIALSYSPIIDRERNVMATRLTVAPLNPGQRLAVDELLETVSGVWPADGSRVSLSVRSESLLADLLAVQPTANVIIEIPKFMASDPVHRDDILKLAANGNMLLLSGRPDLPLPREVLPAFRYSIIDLADDRRLHENGLPAGVQRSIGFFQDGVHSLADMEGAFRRGAIAVLGWPMDDVVQGKASRTGSATRPDLQVTIELINLVDDEAPLPQIEAALKRDPTLAYKLMRYINSPLFGLRVEISSFTHAVMMLGYQRLKRWLALLLVTAGNDVNLRPVMFAAVRRGLLMEALAEGTADETMRSEMFICGVFSLLDRIFQQPFAELLKTIPVPEQVVRALAHGDGPYMGSLELVRAIEGGTMHDIREHAEQSMLDMRTVNRALLKSLSGALQLS</sequence>
<dbReference type="PROSITE" id="PS51833">
    <property type="entry name" value="HDOD"/>
    <property type="match status" value="1"/>
</dbReference>
<dbReference type="InterPro" id="IPR013976">
    <property type="entry name" value="HDOD"/>
</dbReference>
<feature type="domain" description="HDOD" evidence="1">
    <location>
        <begin position="197"/>
        <end position="383"/>
    </location>
</feature>
<comment type="caution">
    <text evidence="2">The sequence shown here is derived from an EMBL/GenBank/DDBJ whole genome shotgun (WGS) entry which is preliminary data.</text>
</comment>
<evidence type="ECO:0000259" key="1">
    <source>
        <dbReference type="PROSITE" id="PS51833"/>
    </source>
</evidence>
<dbReference type="PANTHER" id="PTHR33525">
    <property type="match status" value="1"/>
</dbReference>
<dbReference type="Pfam" id="PF08668">
    <property type="entry name" value="HDOD"/>
    <property type="match status" value="1"/>
</dbReference>
<dbReference type="AlphaFoldDB" id="A0A318GX53"/>
<dbReference type="PANTHER" id="PTHR33525:SF4">
    <property type="entry name" value="CYCLIC DI-GMP PHOSPHODIESTERASE CDGJ"/>
    <property type="match status" value="1"/>
</dbReference>